<dbReference type="SUPFAM" id="SSF55021">
    <property type="entry name" value="ACT-like"/>
    <property type="match status" value="2"/>
</dbReference>
<evidence type="ECO:0000256" key="6">
    <source>
        <dbReference type="ARBA" id="ARBA00047872"/>
    </source>
</evidence>
<accession>A0A1V4QHG3</accession>
<dbReference type="AlphaFoldDB" id="A0A1V4QHG3"/>
<evidence type="ECO:0000256" key="1">
    <source>
        <dbReference type="ARBA" id="ARBA00010122"/>
    </source>
</evidence>
<dbReference type="Proteomes" id="UP000191663">
    <property type="component" value="Unassembled WGS sequence"/>
</dbReference>
<dbReference type="EC" id="2.7.2.4" evidence="2"/>
<dbReference type="GO" id="GO:0005524">
    <property type="term" value="F:ATP binding"/>
    <property type="evidence" value="ECO:0007669"/>
    <property type="project" value="UniProtKB-KW"/>
</dbReference>
<evidence type="ECO:0000256" key="2">
    <source>
        <dbReference type="ARBA" id="ARBA00013059"/>
    </source>
</evidence>
<comment type="similarity">
    <text evidence="1">Belongs to the aspartokinase family.</text>
</comment>
<keyword evidence="4" id="KW-0808">Transferase</keyword>
<sequence>MEKLIERVEYNTKVSKVTLKKVVDQPGVAAEIFALLGKHGLNIELISSCSAGQKRTDVSLAVLDSDVDEVVKILEAFCKKFGVEDIYVDKDVGMVSIFGENLSRQPNVASRIFRIISDKGVNIEMINASMLVMNIVIDEKRIMDVVASLRAEFLI</sequence>
<keyword evidence="3" id="KW-0547">Nucleotide-binding</keyword>
<comment type="catalytic activity">
    <reaction evidence="6">
        <text>L-aspartate + ATP = 4-phospho-L-aspartate + ADP</text>
        <dbReference type="Rhea" id="RHEA:23776"/>
        <dbReference type="ChEBI" id="CHEBI:29991"/>
        <dbReference type="ChEBI" id="CHEBI:30616"/>
        <dbReference type="ChEBI" id="CHEBI:57535"/>
        <dbReference type="ChEBI" id="CHEBI:456216"/>
        <dbReference type="EC" id="2.7.2.4"/>
    </reaction>
</comment>
<dbReference type="GO" id="GO:0005829">
    <property type="term" value="C:cytosol"/>
    <property type="evidence" value="ECO:0007669"/>
    <property type="project" value="TreeGrafter"/>
</dbReference>
<dbReference type="GO" id="GO:0009090">
    <property type="term" value="P:homoserine biosynthetic process"/>
    <property type="evidence" value="ECO:0007669"/>
    <property type="project" value="TreeGrafter"/>
</dbReference>
<dbReference type="GO" id="GO:0009089">
    <property type="term" value="P:lysine biosynthetic process via diaminopimelate"/>
    <property type="evidence" value="ECO:0007669"/>
    <property type="project" value="TreeGrafter"/>
</dbReference>
<dbReference type="Pfam" id="PF22468">
    <property type="entry name" value="ACT_9"/>
    <property type="match status" value="1"/>
</dbReference>
<dbReference type="EMBL" id="MUKB01000014">
    <property type="protein sequence ID" value="OPX18447.1"/>
    <property type="molecule type" value="Genomic_DNA"/>
</dbReference>
<feature type="domain" description="ACT" evidence="7">
    <location>
        <begin position="17"/>
        <end position="91"/>
    </location>
</feature>
<dbReference type="PANTHER" id="PTHR21499">
    <property type="entry name" value="ASPARTATE KINASE"/>
    <property type="match status" value="1"/>
</dbReference>
<keyword evidence="5" id="KW-0067">ATP-binding</keyword>
<name>A0A1V4QHG3_UNCW3</name>
<comment type="caution">
    <text evidence="8">The sequence shown here is derived from an EMBL/GenBank/DDBJ whole genome shotgun (WGS) entry which is preliminary data.</text>
</comment>
<dbReference type="CDD" id="cd04913">
    <property type="entry name" value="ACT_AKii-LysC-BS-like_1"/>
    <property type="match status" value="1"/>
</dbReference>
<dbReference type="GO" id="GO:0004072">
    <property type="term" value="F:aspartate kinase activity"/>
    <property type="evidence" value="ECO:0007669"/>
    <property type="project" value="UniProtKB-EC"/>
</dbReference>
<evidence type="ECO:0000256" key="5">
    <source>
        <dbReference type="ARBA" id="ARBA00022840"/>
    </source>
</evidence>
<dbReference type="Gene3D" id="3.30.2130.10">
    <property type="entry name" value="VC0802-like"/>
    <property type="match status" value="1"/>
</dbReference>
<dbReference type="CDD" id="cd04892">
    <property type="entry name" value="ACT_AK-like_2"/>
    <property type="match status" value="1"/>
</dbReference>
<protein>
    <recommendedName>
        <fullName evidence="2">aspartate kinase</fullName>
        <ecNumber evidence="2">2.7.2.4</ecNumber>
    </recommendedName>
</protein>
<reference evidence="9" key="1">
    <citation type="submission" date="2017-01" db="EMBL/GenBank/DDBJ databases">
        <title>Novel pathways for hydrocarbon cycling and metabolic interdependencies in hydrothermal sediment communities.</title>
        <authorList>
            <person name="Dombrowski N."/>
            <person name="Seitz K."/>
            <person name="Teske A."/>
            <person name="Baker B."/>
        </authorList>
    </citation>
    <scope>NUCLEOTIDE SEQUENCE [LARGE SCALE GENOMIC DNA]</scope>
</reference>
<evidence type="ECO:0000313" key="8">
    <source>
        <dbReference type="EMBL" id="OPX18447.1"/>
    </source>
</evidence>
<feature type="domain" description="ACT" evidence="7">
    <location>
        <begin position="97"/>
        <end position="155"/>
    </location>
</feature>
<proteinExistence type="inferred from homology"/>
<dbReference type="Pfam" id="PF01842">
    <property type="entry name" value="ACT"/>
    <property type="match status" value="1"/>
</dbReference>
<dbReference type="InterPro" id="IPR054352">
    <property type="entry name" value="ACT_Aspartokinase"/>
</dbReference>
<keyword evidence="4" id="KW-0418">Kinase</keyword>
<dbReference type="PANTHER" id="PTHR21499:SF59">
    <property type="entry name" value="ASPARTOKINASE"/>
    <property type="match status" value="1"/>
</dbReference>
<evidence type="ECO:0000313" key="9">
    <source>
        <dbReference type="Proteomes" id="UP000191663"/>
    </source>
</evidence>
<dbReference type="InterPro" id="IPR045865">
    <property type="entry name" value="ACT-like_dom_sf"/>
</dbReference>
<organism evidence="8 9">
    <name type="scientific">candidate division WOR-3 bacterium 4484_100</name>
    <dbReference type="NCBI Taxonomy" id="1936077"/>
    <lineage>
        <taxon>Bacteria</taxon>
        <taxon>Bacteria division WOR-3</taxon>
    </lineage>
</organism>
<evidence type="ECO:0000256" key="4">
    <source>
        <dbReference type="ARBA" id="ARBA00022777"/>
    </source>
</evidence>
<dbReference type="PROSITE" id="PS51671">
    <property type="entry name" value="ACT"/>
    <property type="match status" value="2"/>
</dbReference>
<dbReference type="InterPro" id="IPR002912">
    <property type="entry name" value="ACT_dom"/>
</dbReference>
<evidence type="ECO:0000256" key="3">
    <source>
        <dbReference type="ARBA" id="ARBA00022741"/>
    </source>
</evidence>
<gene>
    <name evidence="8" type="ORF">BXT86_01220</name>
</gene>
<evidence type="ECO:0000259" key="7">
    <source>
        <dbReference type="PROSITE" id="PS51671"/>
    </source>
</evidence>